<dbReference type="EMBL" id="BONQ01000194">
    <property type="protein sequence ID" value="GIG52866.1"/>
    <property type="molecule type" value="Genomic_DNA"/>
</dbReference>
<dbReference type="GO" id="GO:0004798">
    <property type="term" value="F:dTMP kinase activity"/>
    <property type="evidence" value="ECO:0007669"/>
    <property type="project" value="TreeGrafter"/>
</dbReference>
<dbReference type="AlphaFoldDB" id="A0A919Q0X2"/>
<protein>
    <recommendedName>
        <fullName evidence="1">Thymidylate kinase</fullName>
    </recommendedName>
</protein>
<dbReference type="Gene3D" id="3.40.50.300">
    <property type="entry name" value="P-loop containing nucleotide triphosphate hydrolases"/>
    <property type="match status" value="1"/>
</dbReference>
<dbReference type="Proteomes" id="UP000660611">
    <property type="component" value="Unassembled WGS sequence"/>
</dbReference>
<dbReference type="GO" id="GO:0005737">
    <property type="term" value="C:cytoplasm"/>
    <property type="evidence" value="ECO:0007669"/>
    <property type="project" value="TreeGrafter"/>
</dbReference>
<evidence type="ECO:0000256" key="3">
    <source>
        <dbReference type="ARBA" id="ARBA00022840"/>
    </source>
</evidence>
<dbReference type="GO" id="GO:0006233">
    <property type="term" value="P:dTDP biosynthetic process"/>
    <property type="evidence" value="ECO:0007669"/>
    <property type="project" value="TreeGrafter"/>
</dbReference>
<evidence type="ECO:0000313" key="5">
    <source>
        <dbReference type="Proteomes" id="UP000660611"/>
    </source>
</evidence>
<dbReference type="GO" id="GO:0006235">
    <property type="term" value="P:dTTP biosynthetic process"/>
    <property type="evidence" value="ECO:0007669"/>
    <property type="project" value="TreeGrafter"/>
</dbReference>
<keyword evidence="5" id="KW-1185">Reference proteome</keyword>
<proteinExistence type="predicted"/>
<keyword evidence="3" id="KW-0067">ATP-binding</keyword>
<dbReference type="PANTHER" id="PTHR10344:SF4">
    <property type="entry name" value="UMP-CMP KINASE 2, MITOCHONDRIAL"/>
    <property type="match status" value="1"/>
</dbReference>
<dbReference type="PANTHER" id="PTHR10344">
    <property type="entry name" value="THYMIDYLATE KINASE"/>
    <property type="match status" value="1"/>
</dbReference>
<gene>
    <name evidence="4" type="ORF">Dsi01nite_109070</name>
</gene>
<evidence type="ECO:0000256" key="1">
    <source>
        <dbReference type="ARBA" id="ARBA00017144"/>
    </source>
</evidence>
<name>A0A919Q0X2_9ACTN</name>
<comment type="caution">
    <text evidence="4">The sequence shown here is derived from an EMBL/GenBank/DDBJ whole genome shotgun (WGS) entry which is preliminary data.</text>
</comment>
<evidence type="ECO:0000256" key="2">
    <source>
        <dbReference type="ARBA" id="ARBA00022741"/>
    </source>
</evidence>
<keyword evidence="2" id="KW-0547">Nucleotide-binding</keyword>
<reference evidence="4" key="1">
    <citation type="submission" date="2021-01" db="EMBL/GenBank/DDBJ databases">
        <title>Whole genome shotgun sequence of Dactylosporangium siamense NBRC 106093.</title>
        <authorList>
            <person name="Komaki H."/>
            <person name="Tamura T."/>
        </authorList>
    </citation>
    <scope>NUCLEOTIDE SEQUENCE</scope>
    <source>
        <strain evidence="4">NBRC 106093</strain>
    </source>
</reference>
<sequence>MNATQAVGRLIAVTGIDGAGKSTLAAALQQACTVAGLPVILVGKRTVNVQGSPELSRYLDAVNAVVYRRDASVGQASGDHYWLLALAAWYTLQDQLVVRPALQAGTHVILDNTHHKILARYAVNPDVPTGLAQQVFAHLTPADLILFLHVAAEEALRRKEHFTPLEAGRTGPTSDDFVAYQQRVTDALLAYADDAWAPIDVTTMKPDDVLQEVTGLLHERRILTVTA</sequence>
<dbReference type="GO" id="GO:0005524">
    <property type="term" value="F:ATP binding"/>
    <property type="evidence" value="ECO:0007669"/>
    <property type="project" value="UniProtKB-KW"/>
</dbReference>
<dbReference type="SUPFAM" id="SSF52540">
    <property type="entry name" value="P-loop containing nucleoside triphosphate hydrolases"/>
    <property type="match status" value="1"/>
</dbReference>
<accession>A0A919Q0X2</accession>
<organism evidence="4 5">
    <name type="scientific">Dactylosporangium siamense</name>
    <dbReference type="NCBI Taxonomy" id="685454"/>
    <lineage>
        <taxon>Bacteria</taxon>
        <taxon>Bacillati</taxon>
        <taxon>Actinomycetota</taxon>
        <taxon>Actinomycetes</taxon>
        <taxon>Micromonosporales</taxon>
        <taxon>Micromonosporaceae</taxon>
        <taxon>Dactylosporangium</taxon>
    </lineage>
</organism>
<dbReference type="GO" id="GO:0006227">
    <property type="term" value="P:dUDP biosynthetic process"/>
    <property type="evidence" value="ECO:0007669"/>
    <property type="project" value="TreeGrafter"/>
</dbReference>
<dbReference type="InterPro" id="IPR027417">
    <property type="entry name" value="P-loop_NTPase"/>
</dbReference>
<dbReference type="RefSeq" id="WP_203854464.1">
    <property type="nucleotide sequence ID" value="NZ_BAAAVW010000030.1"/>
</dbReference>
<evidence type="ECO:0000313" key="4">
    <source>
        <dbReference type="EMBL" id="GIG52866.1"/>
    </source>
</evidence>